<organism evidence="2 3">
    <name type="scientific">Ophiocordyceps polyrhachis-furcata BCC 54312</name>
    <dbReference type="NCBI Taxonomy" id="1330021"/>
    <lineage>
        <taxon>Eukaryota</taxon>
        <taxon>Fungi</taxon>
        <taxon>Dikarya</taxon>
        <taxon>Ascomycota</taxon>
        <taxon>Pezizomycotina</taxon>
        <taxon>Sordariomycetes</taxon>
        <taxon>Hypocreomycetidae</taxon>
        <taxon>Hypocreales</taxon>
        <taxon>Ophiocordycipitaceae</taxon>
        <taxon>Ophiocordyceps</taxon>
    </lineage>
</organism>
<feature type="region of interest" description="Disordered" evidence="1">
    <location>
        <begin position="13"/>
        <end position="63"/>
    </location>
</feature>
<evidence type="ECO:0000256" key="1">
    <source>
        <dbReference type="SAM" id="MobiDB-lite"/>
    </source>
</evidence>
<name>A0A367L7D3_9HYPO</name>
<gene>
    <name evidence="2" type="ORF">L249_4365</name>
</gene>
<feature type="compositionally biased region" description="Low complexity" evidence="1">
    <location>
        <begin position="22"/>
        <end position="31"/>
    </location>
</feature>
<comment type="caution">
    <text evidence="2">The sequence shown here is derived from an EMBL/GenBank/DDBJ whole genome shotgun (WGS) entry which is preliminary data.</text>
</comment>
<sequence length="94" mass="10744">MRLYGIRYEAKGKNRKIREDSSSSLEGLSRQSKGRLRTPKGDPSHLPLLDPTPNKGETARRPTAFTEKILDIFDADNLKPTKTPWPSRYTIPYD</sequence>
<proteinExistence type="predicted"/>
<reference evidence="2 3" key="1">
    <citation type="journal article" date="2015" name="BMC Genomics">
        <title>Insights from the genome of Ophiocordyceps polyrhachis-furcata to pathogenicity and host specificity in insect fungi.</title>
        <authorList>
            <person name="Wichadakul D."/>
            <person name="Kobmoo N."/>
            <person name="Ingsriswang S."/>
            <person name="Tangphatsornruang S."/>
            <person name="Chantasingh D."/>
            <person name="Luangsa-ard J.J."/>
            <person name="Eurwilaichitr L."/>
        </authorList>
    </citation>
    <scope>NUCLEOTIDE SEQUENCE [LARGE SCALE GENOMIC DNA]</scope>
    <source>
        <strain evidence="2 3">BCC 54312</strain>
    </source>
</reference>
<dbReference type="Proteomes" id="UP000253664">
    <property type="component" value="Unassembled WGS sequence"/>
</dbReference>
<evidence type="ECO:0000313" key="2">
    <source>
        <dbReference type="EMBL" id="RCI10334.1"/>
    </source>
</evidence>
<keyword evidence="3" id="KW-1185">Reference proteome</keyword>
<evidence type="ECO:0000313" key="3">
    <source>
        <dbReference type="Proteomes" id="UP000253664"/>
    </source>
</evidence>
<accession>A0A367L7D3</accession>
<dbReference type="OrthoDB" id="10439332at2759"/>
<dbReference type="AlphaFoldDB" id="A0A367L7D3"/>
<dbReference type="EMBL" id="LKCN02000012">
    <property type="protein sequence ID" value="RCI10334.1"/>
    <property type="molecule type" value="Genomic_DNA"/>
</dbReference>
<protein>
    <submittedName>
        <fullName evidence="2">Uncharacterized protein</fullName>
    </submittedName>
</protein>